<dbReference type="Pfam" id="PF13641">
    <property type="entry name" value="Glyco_tranf_2_3"/>
    <property type="match status" value="1"/>
</dbReference>
<keyword evidence="6" id="KW-1185">Reference proteome</keyword>
<comment type="pathway">
    <text evidence="1">Cell wall biogenesis; cell wall polysaccharide biosynthesis.</text>
</comment>
<name>A0A2A9EF06_9MICO</name>
<organism evidence="5 6">
    <name type="scientific">Flavimobilis soli</name>
    <dbReference type="NCBI Taxonomy" id="442709"/>
    <lineage>
        <taxon>Bacteria</taxon>
        <taxon>Bacillati</taxon>
        <taxon>Actinomycetota</taxon>
        <taxon>Actinomycetes</taxon>
        <taxon>Micrococcales</taxon>
        <taxon>Jonesiaceae</taxon>
        <taxon>Flavimobilis</taxon>
    </lineage>
</organism>
<accession>A0A2A9EF06</accession>
<evidence type="ECO:0000313" key="6">
    <source>
        <dbReference type="Proteomes" id="UP000221394"/>
    </source>
</evidence>
<reference evidence="5 6" key="1">
    <citation type="submission" date="2017-10" db="EMBL/GenBank/DDBJ databases">
        <title>Sequencing the genomes of 1000 actinobacteria strains.</title>
        <authorList>
            <person name="Klenk H.-P."/>
        </authorList>
    </citation>
    <scope>NUCLEOTIDE SEQUENCE [LARGE SCALE GENOMIC DNA]</scope>
    <source>
        <strain evidence="5 6">DSM 21574</strain>
    </source>
</reference>
<evidence type="ECO:0000256" key="4">
    <source>
        <dbReference type="ARBA" id="ARBA00022679"/>
    </source>
</evidence>
<dbReference type="GO" id="GO:0016757">
    <property type="term" value="F:glycosyltransferase activity"/>
    <property type="evidence" value="ECO:0007669"/>
    <property type="project" value="UniProtKB-KW"/>
</dbReference>
<evidence type="ECO:0000256" key="1">
    <source>
        <dbReference type="ARBA" id="ARBA00004776"/>
    </source>
</evidence>
<keyword evidence="3" id="KW-0328">Glycosyltransferase</keyword>
<dbReference type="InterPro" id="IPR029044">
    <property type="entry name" value="Nucleotide-diphossugar_trans"/>
</dbReference>
<dbReference type="EMBL" id="PDJH01000001">
    <property type="protein sequence ID" value="PFG37508.1"/>
    <property type="molecule type" value="Genomic_DNA"/>
</dbReference>
<dbReference type="RefSeq" id="WP_098458548.1">
    <property type="nucleotide sequence ID" value="NZ_PDJH01000001.1"/>
</dbReference>
<dbReference type="PANTHER" id="PTHR43179:SF12">
    <property type="entry name" value="GALACTOFURANOSYLTRANSFERASE GLFT2"/>
    <property type="match status" value="1"/>
</dbReference>
<comment type="similarity">
    <text evidence="2">Belongs to the glycosyltransferase 2 family.</text>
</comment>
<sequence>MSRALVVVSYGSSALLAENLAAWGRASTPGWTVVVVDNPTTTEERARVRSLADQHGWLLVEPDHNLGFGDGCAAGVAAARTVTEPNAIVLLNPDARVSVEDADELARRVEEDESLLLVPQMVHGDGRPAFTIGYVDRRTGMPTGAASSSGLAWLTGACLAMARGAWETLGGFASDYFLYWEDVDVAWRWHAAGGRVDVARDLRCVHDAGGTQAGAGSPSKSPLYYFFNTRNRLVFAARNLGARGRVRWALHSPRYARQVVLRGGRRQLLRPWRCVVPAVRGTVSGLRALVVGLPATTPRAATPQVGAPSAG</sequence>
<dbReference type="OrthoDB" id="9771846at2"/>
<evidence type="ECO:0000256" key="3">
    <source>
        <dbReference type="ARBA" id="ARBA00022676"/>
    </source>
</evidence>
<comment type="caution">
    <text evidence="5">The sequence shown here is derived from an EMBL/GenBank/DDBJ whole genome shotgun (WGS) entry which is preliminary data.</text>
</comment>
<keyword evidence="4 5" id="KW-0808">Transferase</keyword>
<dbReference type="SUPFAM" id="SSF53448">
    <property type="entry name" value="Nucleotide-diphospho-sugar transferases"/>
    <property type="match status" value="1"/>
</dbReference>
<dbReference type="PANTHER" id="PTHR43179">
    <property type="entry name" value="RHAMNOSYLTRANSFERASE WBBL"/>
    <property type="match status" value="1"/>
</dbReference>
<gene>
    <name evidence="5" type="ORF">ATL41_2274</name>
</gene>
<evidence type="ECO:0000256" key="2">
    <source>
        <dbReference type="ARBA" id="ARBA00006739"/>
    </source>
</evidence>
<protein>
    <submittedName>
        <fullName evidence="5">GT2 family glycosyltransferase</fullName>
    </submittedName>
</protein>
<dbReference type="AlphaFoldDB" id="A0A2A9EF06"/>
<dbReference type="Proteomes" id="UP000221394">
    <property type="component" value="Unassembled WGS sequence"/>
</dbReference>
<proteinExistence type="inferred from homology"/>
<dbReference type="Gene3D" id="3.90.550.10">
    <property type="entry name" value="Spore Coat Polysaccharide Biosynthesis Protein SpsA, Chain A"/>
    <property type="match status" value="1"/>
</dbReference>
<evidence type="ECO:0000313" key="5">
    <source>
        <dbReference type="EMBL" id="PFG37508.1"/>
    </source>
</evidence>